<evidence type="ECO:0000256" key="1">
    <source>
        <dbReference type="SAM" id="SignalP"/>
    </source>
</evidence>
<name>A0A9J6FYT4_HAELO</name>
<dbReference type="OrthoDB" id="6339724at2759"/>
<dbReference type="Pfam" id="PF07841">
    <property type="entry name" value="DM4_12"/>
    <property type="match status" value="1"/>
</dbReference>
<dbReference type="OMA" id="NYAQVRW"/>
<dbReference type="PANTHER" id="PTHR21398:SF6">
    <property type="entry name" value="AGAP007094-PA"/>
    <property type="match status" value="1"/>
</dbReference>
<dbReference type="PANTHER" id="PTHR21398">
    <property type="entry name" value="AGAP007094-PA"/>
    <property type="match status" value="1"/>
</dbReference>
<accession>A0A9J6FYT4</accession>
<reference evidence="2 3" key="1">
    <citation type="journal article" date="2020" name="Cell">
        <title>Large-Scale Comparative Analyses of Tick Genomes Elucidate Their Genetic Diversity and Vector Capacities.</title>
        <authorList>
            <consortium name="Tick Genome and Microbiome Consortium (TIGMIC)"/>
            <person name="Jia N."/>
            <person name="Wang J."/>
            <person name="Shi W."/>
            <person name="Du L."/>
            <person name="Sun Y."/>
            <person name="Zhan W."/>
            <person name="Jiang J.F."/>
            <person name="Wang Q."/>
            <person name="Zhang B."/>
            <person name="Ji P."/>
            <person name="Bell-Sakyi L."/>
            <person name="Cui X.M."/>
            <person name="Yuan T.T."/>
            <person name="Jiang B.G."/>
            <person name="Yang W.F."/>
            <person name="Lam T.T."/>
            <person name="Chang Q.C."/>
            <person name="Ding S.J."/>
            <person name="Wang X.J."/>
            <person name="Zhu J.G."/>
            <person name="Ruan X.D."/>
            <person name="Zhao L."/>
            <person name="Wei J.T."/>
            <person name="Ye R.Z."/>
            <person name="Que T.C."/>
            <person name="Du C.H."/>
            <person name="Zhou Y.H."/>
            <person name="Cheng J.X."/>
            <person name="Dai P.F."/>
            <person name="Guo W.B."/>
            <person name="Han X.H."/>
            <person name="Huang E.J."/>
            <person name="Li L.F."/>
            <person name="Wei W."/>
            <person name="Gao Y.C."/>
            <person name="Liu J.Z."/>
            <person name="Shao H.Z."/>
            <person name="Wang X."/>
            <person name="Wang C.C."/>
            <person name="Yang T.C."/>
            <person name="Huo Q.B."/>
            <person name="Li W."/>
            <person name="Chen H.Y."/>
            <person name="Chen S.E."/>
            <person name="Zhou L.G."/>
            <person name="Ni X.B."/>
            <person name="Tian J.H."/>
            <person name="Sheng Y."/>
            <person name="Liu T."/>
            <person name="Pan Y.S."/>
            <person name="Xia L.Y."/>
            <person name="Li J."/>
            <person name="Zhao F."/>
            <person name="Cao W.C."/>
        </authorList>
    </citation>
    <scope>NUCLEOTIDE SEQUENCE [LARGE SCALE GENOMIC DNA]</scope>
    <source>
        <strain evidence="2">HaeL-2018</strain>
    </source>
</reference>
<feature type="chain" id="PRO_5039935552" evidence="1">
    <location>
        <begin position="20"/>
        <end position="176"/>
    </location>
</feature>
<feature type="signal peptide" evidence="1">
    <location>
        <begin position="1"/>
        <end position="19"/>
    </location>
</feature>
<dbReference type="EMBL" id="JABSTR010000004">
    <property type="protein sequence ID" value="KAH9367497.1"/>
    <property type="molecule type" value="Genomic_DNA"/>
</dbReference>
<dbReference type="SMART" id="SM00718">
    <property type="entry name" value="DM4_12"/>
    <property type="match status" value="1"/>
</dbReference>
<dbReference type="Proteomes" id="UP000821853">
    <property type="component" value="Chromosome 2"/>
</dbReference>
<keyword evidence="3" id="KW-1185">Reference proteome</keyword>
<gene>
    <name evidence="2" type="ORF">HPB48_022124</name>
</gene>
<dbReference type="AlphaFoldDB" id="A0A9J6FYT4"/>
<dbReference type="InterPro" id="IPR006631">
    <property type="entry name" value="DM4_12"/>
</dbReference>
<dbReference type="VEuPathDB" id="VectorBase:HLOH_059263"/>
<evidence type="ECO:0000313" key="2">
    <source>
        <dbReference type="EMBL" id="KAH9367497.1"/>
    </source>
</evidence>
<comment type="caution">
    <text evidence="2">The sequence shown here is derived from an EMBL/GenBank/DDBJ whole genome shotgun (WGS) entry which is preliminary data.</text>
</comment>
<keyword evidence="1" id="KW-0732">Signal</keyword>
<protein>
    <submittedName>
        <fullName evidence="2">Uncharacterized protein</fullName>
    </submittedName>
</protein>
<organism evidence="2 3">
    <name type="scientific">Haemaphysalis longicornis</name>
    <name type="common">Bush tick</name>
    <dbReference type="NCBI Taxonomy" id="44386"/>
    <lineage>
        <taxon>Eukaryota</taxon>
        <taxon>Metazoa</taxon>
        <taxon>Ecdysozoa</taxon>
        <taxon>Arthropoda</taxon>
        <taxon>Chelicerata</taxon>
        <taxon>Arachnida</taxon>
        <taxon>Acari</taxon>
        <taxon>Parasitiformes</taxon>
        <taxon>Ixodida</taxon>
        <taxon>Ixodoidea</taxon>
        <taxon>Ixodidae</taxon>
        <taxon>Haemaphysalinae</taxon>
        <taxon>Haemaphysalis</taxon>
    </lineage>
</organism>
<evidence type="ECO:0000313" key="3">
    <source>
        <dbReference type="Proteomes" id="UP000821853"/>
    </source>
</evidence>
<proteinExistence type="predicted"/>
<sequence length="176" mass="19394">MRLACLLVLLLRHPGGSEQAMPFFGSVAFIPALKTLLPTGTPLIGSNIGIAVPFEVVVPDPGAFMVNMRSLEPGQDRWALYRGASWFLRRLGLDGEACVKRSLCEVAAMPRMEGLLGDVVEALFTIPEDHRNASFLGDYYEASKRGRTVGRCDASYSDCPLSLLYELPNYAQVRWL</sequence>